<dbReference type="PANTHER" id="PTHR48104">
    <property type="entry name" value="METACASPASE-4"/>
    <property type="match status" value="1"/>
</dbReference>
<dbReference type="SUPFAM" id="SSF52129">
    <property type="entry name" value="Caspase-like"/>
    <property type="match status" value="1"/>
</dbReference>
<dbReference type="Proteomes" id="UP001497602">
    <property type="component" value="Unassembled WGS sequence"/>
</dbReference>
<dbReference type="InterPro" id="IPR011600">
    <property type="entry name" value="Pept_C14_caspase"/>
</dbReference>
<sequence length="316" mass="35263">MRRALLVGINHYPKSPLNGCINDANRMHEVFATHENGNPNFSCKRLTSDKIEVTRGYLRKKIEDLFNHRDNDTTLLYFSGHGATTKAGTYLVTQDGEPNDYGVSLMEIVALANSSVAKEVIIILDCCYAGDAGNSIDLGERKVVLREGVSILAASTDKQYSYEKSGGGIFTNIIYDAMQGSAADLRGKINLSSLYYFADTQLDAWQQRPLFKSHVSQMISLRNCEPKIPLDILRKLPQYFSDTKTGLQLSVNFLKTEDTNNLKLQKVMEHLHLYHTNGLLQLTTAKTLEAAAKKNEACTLTPLGNYYKKLALSKKI</sequence>
<feature type="domain" description="Peptidase C14 caspase" evidence="1">
    <location>
        <begin position="2"/>
        <end position="202"/>
    </location>
</feature>
<dbReference type="InterPro" id="IPR029030">
    <property type="entry name" value="Caspase-like_dom_sf"/>
</dbReference>
<evidence type="ECO:0000259" key="1">
    <source>
        <dbReference type="Pfam" id="PF00656"/>
    </source>
</evidence>
<dbReference type="PANTHER" id="PTHR48104:SF30">
    <property type="entry name" value="METACASPASE-1"/>
    <property type="match status" value="1"/>
</dbReference>
<dbReference type="InterPro" id="IPR050452">
    <property type="entry name" value="Metacaspase"/>
</dbReference>
<evidence type="ECO:0000313" key="2">
    <source>
        <dbReference type="EMBL" id="CAL2106651.1"/>
    </source>
</evidence>
<keyword evidence="3" id="KW-1185">Reference proteome</keyword>
<organism evidence="2 3">
    <name type="scientific">Tenacibaculum vairaonense</name>
    <dbReference type="NCBI Taxonomy" id="3137860"/>
    <lineage>
        <taxon>Bacteria</taxon>
        <taxon>Pseudomonadati</taxon>
        <taxon>Bacteroidota</taxon>
        <taxon>Flavobacteriia</taxon>
        <taxon>Flavobacteriales</taxon>
        <taxon>Flavobacteriaceae</taxon>
        <taxon>Tenacibaculum</taxon>
    </lineage>
</organism>
<accession>A0ABP1FA38</accession>
<protein>
    <submittedName>
        <fullName evidence="2">Caspase family protein</fullName>
    </submittedName>
</protein>
<reference evidence="2 3" key="1">
    <citation type="submission" date="2024-05" db="EMBL/GenBank/DDBJ databases">
        <authorList>
            <person name="Duchaud E."/>
        </authorList>
    </citation>
    <scope>NUCLEOTIDE SEQUENCE [LARGE SCALE GENOMIC DNA]</scope>
    <source>
        <strain evidence="2">Ena-SAMPLE-TAB-13-05-2024-13:56:06:370-140305</strain>
    </source>
</reference>
<dbReference type="RefSeq" id="WP_348738391.1">
    <property type="nucleotide sequence ID" value="NZ_CAXJRC010000019.1"/>
</dbReference>
<dbReference type="EMBL" id="CAXJRC010000019">
    <property type="protein sequence ID" value="CAL2106651.1"/>
    <property type="molecule type" value="Genomic_DNA"/>
</dbReference>
<gene>
    <name evidence="2" type="ORF">T190115A13A_270008</name>
</gene>
<name>A0ABP1FA38_9FLAO</name>
<proteinExistence type="predicted"/>
<dbReference type="Gene3D" id="3.40.50.1460">
    <property type="match status" value="1"/>
</dbReference>
<dbReference type="Pfam" id="PF00656">
    <property type="entry name" value="Peptidase_C14"/>
    <property type="match status" value="1"/>
</dbReference>
<comment type="caution">
    <text evidence="2">The sequence shown here is derived from an EMBL/GenBank/DDBJ whole genome shotgun (WGS) entry which is preliminary data.</text>
</comment>
<evidence type="ECO:0000313" key="3">
    <source>
        <dbReference type="Proteomes" id="UP001497602"/>
    </source>
</evidence>